<name>A0A423NRT8_9PSED</name>
<reference evidence="2 3" key="1">
    <citation type="submission" date="2016-10" db="EMBL/GenBank/DDBJ databases">
        <title>Comparative genome analysis of multiple Pseudomonas spp. focuses on biocontrol and plant growth promoting traits.</title>
        <authorList>
            <person name="Tao X.-Y."/>
            <person name="Taylor C.G."/>
        </authorList>
    </citation>
    <scope>NUCLEOTIDE SEQUENCE [LARGE SCALE GENOMIC DNA]</scope>
    <source>
        <strain evidence="2 3">36B3</strain>
    </source>
</reference>
<evidence type="ECO:0000313" key="2">
    <source>
        <dbReference type="EMBL" id="ROO00967.1"/>
    </source>
</evidence>
<comment type="caution">
    <text evidence="2">The sequence shown here is derived from an EMBL/GenBank/DDBJ whole genome shotgun (WGS) entry which is preliminary data.</text>
</comment>
<sequence>MTPVWSKLTLSQSRVPTNDQRTGIRHPEILALIKMPRQAEITAARNSRHQSISTRPSRRVFIAIEHATNVAGMDRDMVI</sequence>
<organism evidence="2 3">
    <name type="scientific">Pseudomonas moraviensis</name>
    <dbReference type="NCBI Taxonomy" id="321662"/>
    <lineage>
        <taxon>Bacteria</taxon>
        <taxon>Pseudomonadati</taxon>
        <taxon>Pseudomonadota</taxon>
        <taxon>Gammaproteobacteria</taxon>
        <taxon>Pseudomonadales</taxon>
        <taxon>Pseudomonadaceae</taxon>
        <taxon>Pseudomonas</taxon>
    </lineage>
</organism>
<evidence type="ECO:0000256" key="1">
    <source>
        <dbReference type="SAM" id="MobiDB-lite"/>
    </source>
</evidence>
<feature type="compositionally biased region" description="Polar residues" evidence="1">
    <location>
        <begin position="8"/>
        <end position="21"/>
    </location>
</feature>
<protein>
    <submittedName>
        <fullName evidence="2">Uncharacterized protein</fullName>
    </submittedName>
</protein>
<dbReference type="Proteomes" id="UP000284207">
    <property type="component" value="Unassembled WGS sequence"/>
</dbReference>
<feature type="region of interest" description="Disordered" evidence="1">
    <location>
        <begin position="1"/>
        <end position="23"/>
    </location>
</feature>
<dbReference type="AlphaFoldDB" id="A0A423NRT8"/>
<evidence type="ECO:0000313" key="3">
    <source>
        <dbReference type="Proteomes" id="UP000284207"/>
    </source>
</evidence>
<accession>A0A423NRT8</accession>
<proteinExistence type="predicted"/>
<gene>
    <name evidence="2" type="ORF">BK674_10445</name>
</gene>
<dbReference type="EMBL" id="MOCA01000004">
    <property type="protein sequence ID" value="ROO00967.1"/>
    <property type="molecule type" value="Genomic_DNA"/>
</dbReference>